<reference evidence="1" key="1">
    <citation type="submission" date="2022-09" db="EMBL/GenBank/DDBJ databases">
        <title>A Global Phylogenomic Analysis of the Shiitake Genus Lentinula.</title>
        <authorList>
            <consortium name="DOE Joint Genome Institute"/>
            <person name="Sierra-Patev S."/>
            <person name="Min B."/>
            <person name="Naranjo-Ortiz M."/>
            <person name="Looney B."/>
            <person name="Konkel Z."/>
            <person name="Slot J.C."/>
            <person name="Sakamoto Y."/>
            <person name="Steenwyk J.L."/>
            <person name="Rokas A."/>
            <person name="Carro J."/>
            <person name="Camarero S."/>
            <person name="Ferreira P."/>
            <person name="Molpeceres G."/>
            <person name="Ruiz-Duenas F.J."/>
            <person name="Serrano A."/>
            <person name="Henrissat B."/>
            <person name="Drula E."/>
            <person name="Hughes K.W."/>
            <person name="Mata J.L."/>
            <person name="Ishikawa N.K."/>
            <person name="Vargas-Isla R."/>
            <person name="Ushijima S."/>
            <person name="Smith C.A."/>
            <person name="Ahrendt S."/>
            <person name="Andreopoulos W."/>
            <person name="He G."/>
            <person name="Labutti K."/>
            <person name="Lipzen A."/>
            <person name="Ng V."/>
            <person name="Riley R."/>
            <person name="Sandor L."/>
            <person name="Barry K."/>
            <person name="Martinez A.T."/>
            <person name="Xiao Y."/>
            <person name="Gibbons J.G."/>
            <person name="Terashima K."/>
            <person name="Grigoriev I.V."/>
            <person name="Hibbett D.S."/>
        </authorList>
    </citation>
    <scope>NUCLEOTIDE SEQUENCE</scope>
    <source>
        <strain evidence="1">TMI1499</strain>
    </source>
</reference>
<protein>
    <submittedName>
        <fullName evidence="1">Uncharacterized protein</fullName>
    </submittedName>
</protein>
<evidence type="ECO:0000313" key="2">
    <source>
        <dbReference type="Proteomes" id="UP001163835"/>
    </source>
</evidence>
<organism evidence="1 2">
    <name type="scientific">Lentinula aff. lateritia</name>
    <dbReference type="NCBI Taxonomy" id="2804960"/>
    <lineage>
        <taxon>Eukaryota</taxon>
        <taxon>Fungi</taxon>
        <taxon>Dikarya</taxon>
        <taxon>Basidiomycota</taxon>
        <taxon>Agaricomycotina</taxon>
        <taxon>Agaricomycetes</taxon>
        <taxon>Agaricomycetidae</taxon>
        <taxon>Agaricales</taxon>
        <taxon>Marasmiineae</taxon>
        <taxon>Omphalotaceae</taxon>
        <taxon>Lentinula</taxon>
    </lineage>
</organism>
<dbReference type="EMBL" id="MU796936">
    <property type="protein sequence ID" value="KAJ3803709.1"/>
    <property type="molecule type" value="Genomic_DNA"/>
</dbReference>
<evidence type="ECO:0000313" key="1">
    <source>
        <dbReference type="EMBL" id="KAJ3803709.1"/>
    </source>
</evidence>
<dbReference type="Proteomes" id="UP001163835">
    <property type="component" value="Unassembled WGS sequence"/>
</dbReference>
<accession>A0ACC1TG29</accession>
<gene>
    <name evidence="1" type="ORF">F5876DRAFT_84623</name>
</gene>
<comment type="caution">
    <text evidence="1">The sequence shown here is derived from an EMBL/GenBank/DDBJ whole genome shotgun (WGS) entry which is preliminary data.</text>
</comment>
<keyword evidence="2" id="KW-1185">Reference proteome</keyword>
<proteinExistence type="predicted"/>
<sequence length="141" mass="15391">MCLSIGVEPFTSPRRGGWWGEVLLIGIGIGIWNSGYRSSNVCVSTRERNGGMTEVAICSPSSSPSPFPSSSPTSSPTSSPPPPPSSNSSSQIISPSILRSVHARYTTQPLRPHLLQWAELQRPPERPERTRWRPGSYSGFR</sequence>
<name>A0ACC1TG29_9AGAR</name>